<dbReference type="EMBL" id="SWFS01000376">
    <property type="protein sequence ID" value="KAA8907635.1"/>
    <property type="molecule type" value="Genomic_DNA"/>
</dbReference>
<proteinExistence type="predicted"/>
<evidence type="ECO:0000313" key="3">
    <source>
        <dbReference type="Proteomes" id="UP000761534"/>
    </source>
</evidence>
<accession>A0A642V4H1</accession>
<reference evidence="2" key="1">
    <citation type="journal article" date="2019" name="G3 (Bethesda)">
        <title>Genome Assemblies of Two Rare Opportunistic Yeast Pathogens: Diutina rugosa (syn. Candida rugosa) and Trichomonascus ciferrii (syn. Candida ciferrii).</title>
        <authorList>
            <person name="Mixao V."/>
            <person name="Saus E."/>
            <person name="Hansen A.P."/>
            <person name="Lass-Florl C."/>
            <person name="Gabaldon T."/>
        </authorList>
    </citation>
    <scope>NUCLEOTIDE SEQUENCE</scope>
    <source>
        <strain evidence="2">CBS 4856</strain>
    </source>
</reference>
<dbReference type="VEuPathDB" id="FungiDB:TRICI_004926"/>
<evidence type="ECO:0000313" key="2">
    <source>
        <dbReference type="EMBL" id="KAA8907635.1"/>
    </source>
</evidence>
<name>A0A642V4H1_9ASCO</name>
<keyword evidence="3" id="KW-1185">Reference proteome</keyword>
<protein>
    <submittedName>
        <fullName evidence="2">Uncharacterized protein</fullName>
    </submittedName>
</protein>
<sequence>MTDTNQQQRTDTVKSSGSGSHVERKTTGKRKKNMNADTLPVTGNEVFGRSFIYNRSTSDFSITDHAGKRHAEEQDARLFATGKSQNEVEYEDRTSSSWRHKLNPFKRVHA</sequence>
<feature type="compositionally biased region" description="Polar residues" evidence="1">
    <location>
        <begin position="1"/>
        <end position="19"/>
    </location>
</feature>
<comment type="caution">
    <text evidence="2">The sequence shown here is derived from an EMBL/GenBank/DDBJ whole genome shotgun (WGS) entry which is preliminary data.</text>
</comment>
<dbReference type="AlphaFoldDB" id="A0A642V4H1"/>
<gene>
    <name evidence="2" type="ORF">TRICI_004926</name>
</gene>
<organism evidence="2 3">
    <name type="scientific">Trichomonascus ciferrii</name>
    <dbReference type="NCBI Taxonomy" id="44093"/>
    <lineage>
        <taxon>Eukaryota</taxon>
        <taxon>Fungi</taxon>
        <taxon>Dikarya</taxon>
        <taxon>Ascomycota</taxon>
        <taxon>Saccharomycotina</taxon>
        <taxon>Dipodascomycetes</taxon>
        <taxon>Dipodascales</taxon>
        <taxon>Trichomonascaceae</taxon>
        <taxon>Trichomonascus</taxon>
        <taxon>Trichomonascus ciferrii complex</taxon>
    </lineage>
</organism>
<feature type="region of interest" description="Disordered" evidence="1">
    <location>
        <begin position="1"/>
        <end position="41"/>
    </location>
</feature>
<dbReference type="Proteomes" id="UP000761534">
    <property type="component" value="Unassembled WGS sequence"/>
</dbReference>
<evidence type="ECO:0000256" key="1">
    <source>
        <dbReference type="SAM" id="MobiDB-lite"/>
    </source>
</evidence>